<dbReference type="RefSeq" id="WP_015148616.1">
    <property type="nucleotide sequence ID" value="NC_019693.1"/>
</dbReference>
<evidence type="ECO:0000256" key="2">
    <source>
        <dbReference type="ARBA" id="ARBA00012438"/>
    </source>
</evidence>
<reference evidence="7 8" key="1">
    <citation type="submission" date="2012-06" db="EMBL/GenBank/DDBJ databases">
        <title>Finished chromosome of genome of Oscillatoria acuminata PCC 6304.</title>
        <authorList>
            <consortium name="US DOE Joint Genome Institute"/>
            <person name="Gugger M."/>
            <person name="Coursin T."/>
            <person name="Rippka R."/>
            <person name="Tandeau De Marsac N."/>
            <person name="Huntemann M."/>
            <person name="Wei C.-L."/>
            <person name="Han J."/>
            <person name="Detter J.C."/>
            <person name="Han C."/>
            <person name="Tapia R."/>
            <person name="Davenport K."/>
            <person name="Daligault H."/>
            <person name="Erkkila T."/>
            <person name="Gu W."/>
            <person name="Munk A.C.C."/>
            <person name="Teshima H."/>
            <person name="Xu Y."/>
            <person name="Chain P."/>
            <person name="Chen A."/>
            <person name="Krypides N."/>
            <person name="Mavromatis K."/>
            <person name="Markowitz V."/>
            <person name="Szeto E."/>
            <person name="Ivanova N."/>
            <person name="Mikhailova N."/>
            <person name="Ovchinnikova G."/>
            <person name="Pagani I."/>
            <person name="Pati A."/>
            <person name="Goodwin L."/>
            <person name="Peters L."/>
            <person name="Pitluck S."/>
            <person name="Woyke T."/>
            <person name="Kerfeld C."/>
        </authorList>
    </citation>
    <scope>NUCLEOTIDE SEQUENCE [LARGE SCALE GENOMIC DNA]</scope>
    <source>
        <strain evidence="7 8">PCC 6304</strain>
    </source>
</reference>
<dbReference type="SMART" id="SM00065">
    <property type="entry name" value="GAF"/>
    <property type="match status" value="1"/>
</dbReference>
<dbReference type="SUPFAM" id="SSF55874">
    <property type="entry name" value="ATPase domain of HSP90 chaperone/DNA topoisomerase II/histidine kinase"/>
    <property type="match status" value="1"/>
</dbReference>
<dbReference type="KEGG" id="oac:Oscil6304_2346"/>
<dbReference type="Proteomes" id="UP000010367">
    <property type="component" value="Chromosome"/>
</dbReference>
<dbReference type="Pfam" id="PF02518">
    <property type="entry name" value="HATPase_c"/>
    <property type="match status" value="1"/>
</dbReference>
<evidence type="ECO:0000259" key="5">
    <source>
        <dbReference type="PROSITE" id="PS50011"/>
    </source>
</evidence>
<dbReference type="PROSITE" id="PS50109">
    <property type="entry name" value="HIS_KIN"/>
    <property type="match status" value="1"/>
</dbReference>
<name>K9TIX4_9CYAN</name>
<dbReference type="Gene3D" id="3.40.50.300">
    <property type="entry name" value="P-loop containing nucleotide triphosphate hydrolases"/>
    <property type="match status" value="1"/>
</dbReference>
<organism evidence="7 8">
    <name type="scientific">Oscillatoria acuminata PCC 6304</name>
    <dbReference type="NCBI Taxonomy" id="56110"/>
    <lineage>
        <taxon>Bacteria</taxon>
        <taxon>Bacillati</taxon>
        <taxon>Cyanobacteriota</taxon>
        <taxon>Cyanophyceae</taxon>
        <taxon>Oscillatoriophycideae</taxon>
        <taxon>Oscillatoriales</taxon>
        <taxon>Oscillatoriaceae</taxon>
        <taxon>Oscillatoria</taxon>
    </lineage>
</organism>
<dbReference type="HOGENOM" id="CLU_000445_34_0_3"/>
<dbReference type="InterPro" id="IPR004358">
    <property type="entry name" value="Sig_transdc_His_kin-like_C"/>
</dbReference>
<evidence type="ECO:0000259" key="6">
    <source>
        <dbReference type="PROSITE" id="PS50109"/>
    </source>
</evidence>
<evidence type="ECO:0000256" key="4">
    <source>
        <dbReference type="ARBA" id="ARBA00023012"/>
    </source>
</evidence>
<feature type="domain" description="Protein kinase" evidence="5">
    <location>
        <begin position="18"/>
        <end position="278"/>
    </location>
</feature>
<dbReference type="InterPro" id="IPR000719">
    <property type="entry name" value="Prot_kinase_dom"/>
</dbReference>
<dbReference type="InParanoid" id="K9TIX4"/>
<dbReference type="STRING" id="56110.Oscil6304_2346"/>
<dbReference type="Pfam" id="PF00069">
    <property type="entry name" value="Pkinase"/>
    <property type="match status" value="1"/>
</dbReference>
<dbReference type="InterPro" id="IPR053159">
    <property type="entry name" value="Hybrid_Histidine_Kinase"/>
</dbReference>
<dbReference type="Pfam" id="PF01590">
    <property type="entry name" value="GAF"/>
    <property type="match status" value="1"/>
</dbReference>
<dbReference type="Gene3D" id="1.10.510.10">
    <property type="entry name" value="Transferase(Phosphotransferase) domain 1"/>
    <property type="match status" value="1"/>
</dbReference>
<dbReference type="EMBL" id="CP003607">
    <property type="protein sequence ID" value="AFY81974.1"/>
    <property type="molecule type" value="Genomic_DNA"/>
</dbReference>
<keyword evidence="8" id="KW-1185">Reference proteome</keyword>
<dbReference type="InterPro" id="IPR003018">
    <property type="entry name" value="GAF"/>
</dbReference>
<dbReference type="GO" id="GO:0000160">
    <property type="term" value="P:phosphorelay signal transduction system"/>
    <property type="evidence" value="ECO:0007669"/>
    <property type="project" value="UniProtKB-KW"/>
</dbReference>
<keyword evidence="3" id="KW-0418">Kinase</keyword>
<dbReference type="InterPro" id="IPR036890">
    <property type="entry name" value="HATPase_C_sf"/>
</dbReference>
<dbReference type="InterPro" id="IPR029016">
    <property type="entry name" value="GAF-like_dom_sf"/>
</dbReference>
<dbReference type="Pfam" id="PF13191">
    <property type="entry name" value="AAA_16"/>
    <property type="match status" value="1"/>
</dbReference>
<evidence type="ECO:0000313" key="8">
    <source>
        <dbReference type="Proteomes" id="UP000010367"/>
    </source>
</evidence>
<dbReference type="PANTHER" id="PTHR43642">
    <property type="entry name" value="HYBRID SIGNAL TRANSDUCTION HISTIDINE KINASE G"/>
    <property type="match status" value="1"/>
</dbReference>
<dbReference type="Gene3D" id="3.30.565.10">
    <property type="entry name" value="Histidine kinase-like ATPase, C-terminal domain"/>
    <property type="match status" value="1"/>
</dbReference>
<keyword evidence="3" id="KW-0808">Transferase</keyword>
<dbReference type="InterPro" id="IPR003594">
    <property type="entry name" value="HATPase_dom"/>
</dbReference>
<keyword evidence="4" id="KW-0902">Two-component regulatory system</keyword>
<dbReference type="GO" id="GO:0005524">
    <property type="term" value="F:ATP binding"/>
    <property type="evidence" value="ECO:0007669"/>
    <property type="project" value="InterPro"/>
</dbReference>
<dbReference type="PANTHER" id="PTHR43642:SF1">
    <property type="entry name" value="HYBRID SIGNAL TRANSDUCTION HISTIDINE KINASE G"/>
    <property type="match status" value="1"/>
</dbReference>
<proteinExistence type="predicted"/>
<dbReference type="Gene3D" id="3.30.200.20">
    <property type="entry name" value="Phosphorylase Kinase, domain 1"/>
    <property type="match status" value="1"/>
</dbReference>
<dbReference type="eggNOG" id="COG3899">
    <property type="taxonomic scope" value="Bacteria"/>
</dbReference>
<dbReference type="eggNOG" id="COG0515">
    <property type="taxonomic scope" value="Bacteria"/>
</dbReference>
<dbReference type="EC" id="2.7.13.3" evidence="2"/>
<dbReference type="InterPro" id="IPR005467">
    <property type="entry name" value="His_kinase_dom"/>
</dbReference>
<dbReference type="InterPro" id="IPR008271">
    <property type="entry name" value="Ser/Thr_kinase_AS"/>
</dbReference>
<dbReference type="CDD" id="cd14014">
    <property type="entry name" value="STKc_PknB_like"/>
    <property type="match status" value="1"/>
</dbReference>
<dbReference type="InterPro" id="IPR027417">
    <property type="entry name" value="P-loop_NTPase"/>
</dbReference>
<dbReference type="eggNOG" id="COG4191">
    <property type="taxonomic scope" value="Bacteria"/>
</dbReference>
<dbReference type="SUPFAM" id="SSF56112">
    <property type="entry name" value="Protein kinase-like (PK-like)"/>
    <property type="match status" value="1"/>
</dbReference>
<evidence type="ECO:0000313" key="7">
    <source>
        <dbReference type="EMBL" id="AFY81974.1"/>
    </source>
</evidence>
<comment type="catalytic activity">
    <reaction evidence="1">
        <text>ATP + protein L-histidine = ADP + protein N-phospho-L-histidine.</text>
        <dbReference type="EC" id="2.7.13.3"/>
    </reaction>
</comment>
<protein>
    <recommendedName>
        <fullName evidence="2">histidine kinase</fullName>
        <ecNumber evidence="2">2.7.13.3</ecNumber>
    </recommendedName>
</protein>
<gene>
    <name evidence="7" type="ORF">Oscil6304_2346</name>
</gene>
<dbReference type="Gene3D" id="1.10.287.130">
    <property type="match status" value="1"/>
</dbReference>
<dbReference type="InterPro" id="IPR041664">
    <property type="entry name" value="AAA_16"/>
</dbReference>
<feature type="domain" description="Histidine kinase" evidence="6">
    <location>
        <begin position="1545"/>
        <end position="1801"/>
    </location>
</feature>
<dbReference type="PROSITE" id="PS50011">
    <property type="entry name" value="PROTEIN_KINASE_DOM"/>
    <property type="match status" value="1"/>
</dbReference>
<dbReference type="GO" id="GO:0004673">
    <property type="term" value="F:protein histidine kinase activity"/>
    <property type="evidence" value="ECO:0007669"/>
    <property type="project" value="UniProtKB-EC"/>
</dbReference>
<dbReference type="PATRIC" id="fig|56110.3.peg.2786"/>
<dbReference type="SMART" id="SM00220">
    <property type="entry name" value="S_TKc"/>
    <property type="match status" value="1"/>
</dbReference>
<dbReference type="PRINTS" id="PR00344">
    <property type="entry name" value="BCTRLSENSOR"/>
</dbReference>
<dbReference type="SMART" id="SM00387">
    <property type="entry name" value="HATPase_c"/>
    <property type="match status" value="1"/>
</dbReference>
<evidence type="ECO:0000256" key="3">
    <source>
        <dbReference type="ARBA" id="ARBA00022777"/>
    </source>
</evidence>
<dbReference type="PROSITE" id="PS00108">
    <property type="entry name" value="PROTEIN_KINASE_ST"/>
    <property type="match status" value="1"/>
</dbReference>
<evidence type="ECO:0000256" key="1">
    <source>
        <dbReference type="ARBA" id="ARBA00000085"/>
    </source>
</evidence>
<dbReference type="InterPro" id="IPR011009">
    <property type="entry name" value="Kinase-like_dom_sf"/>
</dbReference>
<dbReference type="SUPFAM" id="SSF52540">
    <property type="entry name" value="P-loop containing nucleoside triphosphate hydrolases"/>
    <property type="match status" value="1"/>
</dbReference>
<dbReference type="SUPFAM" id="SSF55781">
    <property type="entry name" value="GAF domain-like"/>
    <property type="match status" value="1"/>
</dbReference>
<sequence length="1801" mass="201358">MKNPEMTTLQSHPQLPGYTLTELIYPGNRTQVYRGVHQQSQQPVVIKMMKRDYPTFGELAQFRNQFVITKNIEIPGIVRTLALEALGNGYAIVMEDSGSISMSQYLENQSLNLLEIIEIAIQLTAILHQLHQQRIIHKDIKPANVLIHPNSGQITLIDFSIASLLPKETQTIQSPQGLEGTLAYLAPEQTGRMNRGIDYRTDFYALGVMLYELLTGQLPFYSDDPLEVIHSHIAKTPTPVHEVKPEIPAMLGAIVAKLMAKNAEDRYQSDLGLQHDLRECLNQWQTRGEITEFALGQRDLSDRFIIPEKLYGRETEVAQLLTAFDRVAEGTSELLLVAGFSGIGKTAVINEVHKPIVRQRGYFIKGKFDQFNRNIPLNAFIQAFRDLVGQLLSESDRQLNIWKAKILAALTESAQVIIDLIPELERITGPQPPVPELSGEAARNRFNLLFQNFIQVFTTVEHPLVIFIDDLQWADSASLSLMQRLLTEAQCQYLLVLGAYRDNEVFPGHPFLMTVNALEKANVTLETLTLGSLKAESLNHLIAEAFQAPESLVQPLTSLVMQKTQGNPFFATQFLKALHQDGLITFDHEARHWQCDLVQVQDAALTDDVVAFMALQLQKLPIATQEQLKFAACIGAQFDLKTLAIVSEQSQTQVASALWPALQEGLVLPESRIYKFYLGDDCTHTPQPLAEALSEQINYRFFHDRVQQAAYSLIPTEQKQITRYQIGKLLLQHTPSDKLEEGIFDIVNHLNQGTESIETQEEKCQLSELNLKAGQKALAATAYVSARQYFDAGIKLLEIDCWKAQYQLALSLYQSAIKAEYLAINFPRANTLATLVLEQVTSVLDRVTVYELQIQMYMAQSEMLKALDVGKLSLELLGVDLNHPPLSSDIHLPQLSTIESLPVMQDAHHRAIMRMLMVMFSPAYTAQPALLSPIVLTAIDLSLKEGHTPLTAFAYVLYGILQCGVEKDLDKGYYCGLLALKVLDRFSARELECKVINLFNVFIKPWKDSFAQSIKPLEKASHVGFEMGDIEYASYASAHCCTFNVLAGEPLLDVHKRQGITINVVNSIKQDHALNHTKIWQQFVLNLLENIATPEQLLGDCFDEAGLLAVFCSGNDRSLPFTAYLTKCILSYLFGSHLVAVQSAVKAANYVDSAIGITIAIHNFYYSLCLLADCSNLEKSSLLSAGEAQKSRLMQVKINQQLMKEWAVHAPKNFEHKYNLVVAERCRVLRQKVKAIDLYDRAISGAKENGFIQDEALANELAAQFYLAWGKEKIAADYLQEAYYCYSRWGAKAKVVDLETRYPHLLQPILQPSLQCLDLLNTISKFSSITGSISTGTQHNNSSYSINQTLDLASVLKASQALSSTLQLDELLNQLTQIILQNSGGDRCVLIIPNDGGVWQVRAIASPDEIHLCTDSLDHNPDLPVKLIQYVKNTQELVVVDNLETNLPILDEYLQIRQPKSILCLPILNQGRCIGIVYLKNSLTRGVFTEERIVVLNFLCTQAAISLENARLYQQVQQSLTDLQQAQLQLVQSEKMSALGGLVSGVAHEINNPAGCILGNVGATEDYVKDLLRLLELYGEALPEPGNEIEAELEAVDLDYLRQDLPQLIRAMRDSGDRIKSISQSLRTFSRKDTDHKQPFNLHEGIESTLLILRHRLKGNEHRPEIKVAKAYNWLNPVNCFPGQLNQVFMNILANAIDVFDDLAQQSSFAEITAQKQQITIQIQQVENWVEIKIADNGAGIPPEIQSKIFDHLFTTKAVGKGTGLGLAIARQIVVETHGGQLQVHSQIGQGTEFVISLPQH</sequence>
<dbReference type="Gene3D" id="3.30.450.40">
    <property type="match status" value="1"/>
</dbReference>
<accession>K9TIX4</accession>